<feature type="region of interest" description="Disordered" evidence="1">
    <location>
        <begin position="26"/>
        <end position="45"/>
    </location>
</feature>
<organism evidence="2 3">
    <name type="scientific">Fusarium equiseti</name>
    <name type="common">Fusarium scirpi</name>
    <dbReference type="NCBI Taxonomy" id="61235"/>
    <lineage>
        <taxon>Eukaryota</taxon>
        <taxon>Fungi</taxon>
        <taxon>Dikarya</taxon>
        <taxon>Ascomycota</taxon>
        <taxon>Pezizomycotina</taxon>
        <taxon>Sordariomycetes</taxon>
        <taxon>Hypocreomycetidae</taxon>
        <taxon>Hypocreales</taxon>
        <taxon>Nectriaceae</taxon>
        <taxon>Fusarium</taxon>
        <taxon>Fusarium incarnatum-equiseti species complex</taxon>
    </lineage>
</organism>
<reference evidence="2" key="1">
    <citation type="submission" date="2021-05" db="EMBL/GenBank/DDBJ databases">
        <authorList>
            <person name="Khan N."/>
        </authorList>
    </citation>
    <scope>NUCLEOTIDE SEQUENCE</scope>
</reference>
<name>A0A8J2NFJ2_FUSEQ</name>
<evidence type="ECO:0008006" key="4">
    <source>
        <dbReference type="Google" id="ProtNLM"/>
    </source>
</evidence>
<dbReference type="AlphaFoldDB" id="A0A8J2NFJ2"/>
<evidence type="ECO:0000256" key="1">
    <source>
        <dbReference type="SAM" id="MobiDB-lite"/>
    </source>
</evidence>
<dbReference type="Proteomes" id="UP000693738">
    <property type="component" value="Unassembled WGS sequence"/>
</dbReference>
<sequence>MPPTRSTFATIIKNTSLELDLQKNSIDNGEWSDGQYPPSSIAPNNQGTLQAESTGFMTGDEGSVTYGSDAGVFSFTFDNPFVGSNSYNETFPDGYTVTRSGGGGENASVTWIIESSN</sequence>
<evidence type="ECO:0000313" key="3">
    <source>
        <dbReference type="Proteomes" id="UP000693738"/>
    </source>
</evidence>
<accession>A0A8J2NFJ2</accession>
<evidence type="ECO:0000313" key="2">
    <source>
        <dbReference type="EMBL" id="CAG7563198.1"/>
    </source>
</evidence>
<comment type="caution">
    <text evidence="2">The sequence shown here is derived from an EMBL/GenBank/DDBJ whole genome shotgun (WGS) entry which is preliminary data.</text>
</comment>
<dbReference type="EMBL" id="CAJSTJ010000154">
    <property type="protein sequence ID" value="CAG7563198.1"/>
    <property type="molecule type" value="Genomic_DNA"/>
</dbReference>
<proteinExistence type="predicted"/>
<gene>
    <name evidence="2" type="ORF">FEQUK3_LOCUS8960</name>
</gene>
<protein>
    <recommendedName>
        <fullName evidence="4">Crystal protein ET79</fullName>
    </recommendedName>
</protein>